<sequence length="54" mass="6133">KYKGTPFKVSTLDRRIVFIGRQYLEDIKESTDDELSLIEAANDVSTPSSNSKRL</sequence>
<dbReference type="EMBL" id="KN833816">
    <property type="protein sequence ID" value="KIK17938.1"/>
    <property type="molecule type" value="Genomic_DNA"/>
</dbReference>
<evidence type="ECO:0000313" key="2">
    <source>
        <dbReference type="Proteomes" id="UP000054018"/>
    </source>
</evidence>
<dbReference type="AlphaFoldDB" id="A0A0C9ZDB9"/>
<accession>A0A0C9ZDB9</accession>
<dbReference type="OrthoDB" id="1844152at2759"/>
<feature type="non-terminal residue" evidence="1">
    <location>
        <position position="1"/>
    </location>
</feature>
<reference evidence="2" key="2">
    <citation type="submission" date="2015-01" db="EMBL/GenBank/DDBJ databases">
        <title>Evolutionary Origins and Diversification of the Mycorrhizal Mutualists.</title>
        <authorList>
            <consortium name="DOE Joint Genome Institute"/>
            <consortium name="Mycorrhizal Genomics Consortium"/>
            <person name="Kohler A."/>
            <person name="Kuo A."/>
            <person name="Nagy L.G."/>
            <person name="Floudas D."/>
            <person name="Copeland A."/>
            <person name="Barry K.W."/>
            <person name="Cichocki N."/>
            <person name="Veneault-Fourrey C."/>
            <person name="LaButti K."/>
            <person name="Lindquist E.A."/>
            <person name="Lipzen A."/>
            <person name="Lundell T."/>
            <person name="Morin E."/>
            <person name="Murat C."/>
            <person name="Riley R."/>
            <person name="Ohm R."/>
            <person name="Sun H."/>
            <person name="Tunlid A."/>
            <person name="Henrissat B."/>
            <person name="Grigoriev I.V."/>
            <person name="Hibbett D.S."/>
            <person name="Martin F."/>
        </authorList>
    </citation>
    <scope>NUCLEOTIDE SEQUENCE [LARGE SCALE GENOMIC DNA]</scope>
    <source>
        <strain evidence="2">441</strain>
    </source>
</reference>
<protein>
    <submittedName>
        <fullName evidence="1">Unplaced genomic scaffold scaffold_132, whole genome shotgun sequence</fullName>
    </submittedName>
</protein>
<dbReference type="STRING" id="765257.A0A0C9ZDB9"/>
<evidence type="ECO:0000313" key="1">
    <source>
        <dbReference type="EMBL" id="KIK17938.1"/>
    </source>
</evidence>
<reference evidence="1 2" key="1">
    <citation type="submission" date="2014-04" db="EMBL/GenBank/DDBJ databases">
        <authorList>
            <consortium name="DOE Joint Genome Institute"/>
            <person name="Kuo A."/>
            <person name="Kohler A."/>
            <person name="Costa M.D."/>
            <person name="Nagy L.G."/>
            <person name="Floudas D."/>
            <person name="Copeland A."/>
            <person name="Barry K.W."/>
            <person name="Cichocki N."/>
            <person name="Veneault-Fourrey C."/>
            <person name="LaButti K."/>
            <person name="Lindquist E.A."/>
            <person name="Lipzen A."/>
            <person name="Lundell T."/>
            <person name="Morin E."/>
            <person name="Murat C."/>
            <person name="Sun H."/>
            <person name="Tunlid A."/>
            <person name="Henrissat B."/>
            <person name="Grigoriev I.V."/>
            <person name="Hibbett D.S."/>
            <person name="Martin F."/>
            <person name="Nordberg H.P."/>
            <person name="Cantor M.N."/>
            <person name="Hua S.X."/>
        </authorList>
    </citation>
    <scope>NUCLEOTIDE SEQUENCE [LARGE SCALE GENOMIC DNA]</scope>
    <source>
        <strain evidence="1 2">441</strain>
    </source>
</reference>
<organism evidence="1 2">
    <name type="scientific">Pisolithus microcarpus 441</name>
    <dbReference type="NCBI Taxonomy" id="765257"/>
    <lineage>
        <taxon>Eukaryota</taxon>
        <taxon>Fungi</taxon>
        <taxon>Dikarya</taxon>
        <taxon>Basidiomycota</taxon>
        <taxon>Agaricomycotina</taxon>
        <taxon>Agaricomycetes</taxon>
        <taxon>Agaricomycetidae</taxon>
        <taxon>Boletales</taxon>
        <taxon>Sclerodermatineae</taxon>
        <taxon>Pisolithaceae</taxon>
        <taxon>Pisolithus</taxon>
    </lineage>
</organism>
<dbReference type="Proteomes" id="UP000054018">
    <property type="component" value="Unassembled WGS sequence"/>
</dbReference>
<dbReference type="HOGENOM" id="CLU_3056103_0_0_1"/>
<gene>
    <name evidence="1" type="ORF">PISMIDRAFT_110506</name>
</gene>
<name>A0A0C9ZDB9_9AGAM</name>
<proteinExistence type="predicted"/>
<keyword evidence="2" id="KW-1185">Reference proteome</keyword>